<organism evidence="2 3">
    <name type="scientific">Acetobacterium woodii (strain ATCC 29683 / DSM 1030 / JCM 2381 / KCTC 1655 / WB1)</name>
    <dbReference type="NCBI Taxonomy" id="931626"/>
    <lineage>
        <taxon>Bacteria</taxon>
        <taxon>Bacillati</taxon>
        <taxon>Bacillota</taxon>
        <taxon>Clostridia</taxon>
        <taxon>Eubacteriales</taxon>
        <taxon>Eubacteriaceae</taxon>
        <taxon>Acetobacterium</taxon>
    </lineage>
</organism>
<gene>
    <name evidence="2" type="ordered locus">Awo_c01480</name>
</gene>
<proteinExistence type="predicted"/>
<dbReference type="InterPro" id="IPR052345">
    <property type="entry name" value="Rad_response_metalloprotease"/>
</dbReference>
<dbReference type="KEGG" id="awo:Awo_c01480"/>
<dbReference type="OrthoDB" id="9796786at2"/>
<evidence type="ECO:0000259" key="1">
    <source>
        <dbReference type="Pfam" id="PF06114"/>
    </source>
</evidence>
<dbReference type="Gene3D" id="1.10.10.2910">
    <property type="match status" value="1"/>
</dbReference>
<dbReference type="RefSeq" id="WP_014354561.1">
    <property type="nucleotide sequence ID" value="NC_016894.1"/>
</dbReference>
<reference evidence="3" key="1">
    <citation type="submission" date="2011-07" db="EMBL/GenBank/DDBJ databases">
        <title>Complete genome sequence of Acetobacterium woodii.</title>
        <authorList>
            <person name="Poehlein A."/>
            <person name="Schmidt S."/>
            <person name="Kaster A.-K."/>
            <person name="Goenrich M."/>
            <person name="Vollmers J."/>
            <person name="Thuermer A."/>
            <person name="Gottschalk G."/>
            <person name="Thauer R.K."/>
            <person name="Daniel R."/>
            <person name="Mueller V."/>
        </authorList>
    </citation>
    <scope>NUCLEOTIDE SEQUENCE [LARGE SCALE GENOMIC DNA]</scope>
    <source>
        <strain evidence="3">ATCC 29683 / DSM 1030 / JCM 2381 / KCTC 1655 / WB1</strain>
    </source>
</reference>
<dbReference type="Pfam" id="PF06114">
    <property type="entry name" value="Peptidase_M78"/>
    <property type="match status" value="1"/>
</dbReference>
<dbReference type="HOGENOM" id="CLU_057454_1_0_9"/>
<keyword evidence="3" id="KW-1185">Reference proteome</keyword>
<dbReference type="PANTHER" id="PTHR43236">
    <property type="entry name" value="ANTITOXIN HIGA1"/>
    <property type="match status" value="1"/>
</dbReference>
<dbReference type="InterPro" id="IPR010359">
    <property type="entry name" value="IrrE_HExxH"/>
</dbReference>
<dbReference type="AlphaFoldDB" id="H6LFL2"/>
<evidence type="ECO:0000313" key="2">
    <source>
        <dbReference type="EMBL" id="AFA46957.1"/>
    </source>
</evidence>
<dbReference type="Proteomes" id="UP000007177">
    <property type="component" value="Chromosome"/>
</dbReference>
<accession>H6LFL2</accession>
<dbReference type="PANTHER" id="PTHR43236:SF2">
    <property type="entry name" value="BLL0069 PROTEIN"/>
    <property type="match status" value="1"/>
</dbReference>
<evidence type="ECO:0000313" key="3">
    <source>
        <dbReference type="Proteomes" id="UP000007177"/>
    </source>
</evidence>
<protein>
    <recommendedName>
        <fullName evidence="1">IrrE N-terminal-like domain-containing protein</fullName>
    </recommendedName>
</protein>
<reference evidence="2 3" key="2">
    <citation type="journal article" date="2012" name="PLoS ONE">
        <title>An ancient pathway combining carbon dioxide fixation with the generation and utilization of a sodium ion gradient for ATP synthesis.</title>
        <authorList>
            <person name="Poehlein A."/>
            <person name="Schmidt S."/>
            <person name="Kaster A.K."/>
            <person name="Goenrich M."/>
            <person name="Vollmers J."/>
            <person name="Thurmer A."/>
            <person name="Bertsch J."/>
            <person name="Schuchmann K."/>
            <person name="Voigt B."/>
            <person name="Hecker M."/>
            <person name="Daniel R."/>
            <person name="Thauer R.K."/>
            <person name="Gottschalk G."/>
            <person name="Muller V."/>
        </authorList>
    </citation>
    <scope>NUCLEOTIDE SEQUENCE [LARGE SCALE GENOMIC DNA]</scope>
    <source>
        <strain evidence="3">ATCC 29683 / DSM 1030 / JCM 2381 / KCTC 1655 / WB1</strain>
    </source>
</reference>
<dbReference type="eggNOG" id="COG2856">
    <property type="taxonomic scope" value="Bacteria"/>
</dbReference>
<name>H6LFL2_ACEWD</name>
<feature type="domain" description="IrrE N-terminal-like" evidence="1">
    <location>
        <begin position="168"/>
        <end position="302"/>
    </location>
</feature>
<dbReference type="EMBL" id="CP002987">
    <property type="protein sequence ID" value="AFA46957.1"/>
    <property type="molecule type" value="Genomic_DNA"/>
</dbReference>
<sequence length="387" mass="45189">MPSIKMKINANVLQWAISNSNTDEFLLRALFPKIDEWLSGNVEPTFNQLENLSRKLHIPFGYLLLNSPPKEKVELLEFRTIESEKIKKPSRELIDTIYDMEMKMDWMREELIRLGNEPMTFVNSISKSSQDIKNIASIIRKDIELDDDWFLKTKNADESFKYIRSKLEDLGVLVMMNGIVGSNTSRSLDVNEFRAFVIIDDYAPLIFINAKDSSGGRLFSICHELAHIWFGENNIFNDQYDSKDSYKDKLELKCNAIAAEILVPEKHFMRKWQEDSTEKISEKIKVLAKYFRVSETVIARRALDFGKITKQEYSTIYKMAIENFNKMIDSKKKRSGGDYYSTAKTRIDHRFFSVVNRSVLNGTLKYTDAFRLTGLNRKTYSEFERRL</sequence>